<evidence type="ECO:0000313" key="3">
    <source>
        <dbReference type="Proteomes" id="UP000287651"/>
    </source>
</evidence>
<feature type="region of interest" description="Disordered" evidence="1">
    <location>
        <begin position="1"/>
        <end position="54"/>
    </location>
</feature>
<feature type="compositionally biased region" description="Basic and acidic residues" evidence="1">
    <location>
        <begin position="1"/>
        <end position="16"/>
    </location>
</feature>
<name>A0A426ZEK5_ENSVE</name>
<evidence type="ECO:0008006" key="4">
    <source>
        <dbReference type="Google" id="ProtNLM"/>
    </source>
</evidence>
<protein>
    <recommendedName>
        <fullName evidence="4">Retrotransposon gag domain-containing protein</fullName>
    </recommendedName>
</protein>
<accession>A0A426ZEK5</accession>
<dbReference type="EMBL" id="AMZH03007005">
    <property type="protein sequence ID" value="RRT62390.1"/>
    <property type="molecule type" value="Genomic_DNA"/>
</dbReference>
<sequence length="120" mass="14667">MENRLQEIFNEFKRSLSENPNKSQHDESSSFKGKRSEKYDQGQDTGYPRKEFPKWEDEDPINWISSAKKFFRFHKTPKEFMVEIASTRLKVNAIQWYDLYETYHRVPLWGQFKRELLIHF</sequence>
<proteinExistence type="predicted"/>
<feature type="compositionally biased region" description="Basic and acidic residues" evidence="1">
    <location>
        <begin position="23"/>
        <end position="54"/>
    </location>
</feature>
<dbReference type="AlphaFoldDB" id="A0A426ZEK5"/>
<comment type="caution">
    <text evidence="2">The sequence shown here is derived from an EMBL/GenBank/DDBJ whole genome shotgun (WGS) entry which is preliminary data.</text>
</comment>
<evidence type="ECO:0000256" key="1">
    <source>
        <dbReference type="SAM" id="MobiDB-lite"/>
    </source>
</evidence>
<evidence type="ECO:0000313" key="2">
    <source>
        <dbReference type="EMBL" id="RRT62390.1"/>
    </source>
</evidence>
<gene>
    <name evidence="2" type="ORF">B296_00011665</name>
</gene>
<organism evidence="2 3">
    <name type="scientific">Ensete ventricosum</name>
    <name type="common">Abyssinian banana</name>
    <name type="synonym">Musa ensete</name>
    <dbReference type="NCBI Taxonomy" id="4639"/>
    <lineage>
        <taxon>Eukaryota</taxon>
        <taxon>Viridiplantae</taxon>
        <taxon>Streptophyta</taxon>
        <taxon>Embryophyta</taxon>
        <taxon>Tracheophyta</taxon>
        <taxon>Spermatophyta</taxon>
        <taxon>Magnoliopsida</taxon>
        <taxon>Liliopsida</taxon>
        <taxon>Zingiberales</taxon>
        <taxon>Musaceae</taxon>
        <taxon>Ensete</taxon>
    </lineage>
</organism>
<dbReference type="Proteomes" id="UP000287651">
    <property type="component" value="Unassembled WGS sequence"/>
</dbReference>
<reference evidence="2 3" key="1">
    <citation type="journal article" date="2014" name="Agronomy (Basel)">
        <title>A Draft Genome Sequence for Ensete ventricosum, the Drought-Tolerant Tree Against Hunger.</title>
        <authorList>
            <person name="Harrison J."/>
            <person name="Moore K.A."/>
            <person name="Paszkiewicz K."/>
            <person name="Jones T."/>
            <person name="Grant M."/>
            <person name="Ambacheew D."/>
            <person name="Muzemil S."/>
            <person name="Studholme D.J."/>
        </authorList>
    </citation>
    <scope>NUCLEOTIDE SEQUENCE [LARGE SCALE GENOMIC DNA]</scope>
</reference>